<name>A0AA88GV23_NAELO</name>
<dbReference type="Proteomes" id="UP000816034">
    <property type="component" value="Unassembled WGS sequence"/>
</dbReference>
<dbReference type="Pfam" id="PF13475">
    <property type="entry name" value="DUF4116"/>
    <property type="match status" value="4"/>
</dbReference>
<reference evidence="2 3" key="1">
    <citation type="journal article" date="2018" name="BMC Genomics">
        <title>The genome of Naegleria lovaniensis, the basis for a comparative approach to unravel pathogenicity factors of the human pathogenic amoeba N. fowleri.</title>
        <authorList>
            <person name="Liechti N."/>
            <person name="Schurch N."/>
            <person name="Bruggmann R."/>
            <person name="Wittwer M."/>
        </authorList>
    </citation>
    <scope>NUCLEOTIDE SEQUENCE [LARGE SCALE GENOMIC DNA]</scope>
    <source>
        <strain evidence="2 3">ATCC 30569</strain>
    </source>
</reference>
<feature type="domain" description="DUF4116" evidence="1">
    <location>
        <begin position="435"/>
        <end position="471"/>
    </location>
</feature>
<evidence type="ECO:0000313" key="2">
    <source>
        <dbReference type="EMBL" id="KAG2387450.1"/>
    </source>
</evidence>
<gene>
    <name evidence="2" type="ORF">C9374_001782</name>
</gene>
<dbReference type="GeneID" id="68094238"/>
<dbReference type="AlphaFoldDB" id="A0AA88GV23"/>
<proteinExistence type="predicted"/>
<feature type="domain" description="DUF4116" evidence="1">
    <location>
        <begin position="90"/>
        <end position="138"/>
    </location>
</feature>
<accession>A0AA88GV23</accession>
<sequence length="539" mass="63439">MSMSDECHETEERLLVKELMSQLNKKFFLQQRGKKKFLEHYELVTQPSRHCFIPIEFTKDKSYVLNVIQQNRENCEMSFLRNAILTFPRDRQVVLEIVKRKGYLLEYACEELRNDKDLVMEALKQNGCAYKFVSESLKNEKEIVLTSVKQIEHSEGHLLSREWKIDNDVFLCSICPNRAHNYSHTNWNLDCIMLYSTLSSDKEFYLDTVHRHPSALEFASEDLKNDKEFILSCVALNGKALQFASPSLRNDKQVVFEALKQNRFSLSFASNEIKSDKAFMMKAILENHHVRTSASQALQFASQELWNEQDLIFSANPSHVLTAFMYWEIENSRQKPQAQVALSIRELYMNKLKQDRNFLLHAVALDGTMLKHGSDDLKNDKDIVFEAINNTEDALRYASDSLKHDKEFMLKIVQQKPRVFTLFETRNYFAPFLQDRDFVLRLIRQHLTCVLFYISPQLRLDRELVLEAVRQIDFAWDCIAFVSDVMVRKKDEIFHDPEIEMECVKHTGYARTFSMELYQARMDHYYYGAYLGNKVHYSE</sequence>
<dbReference type="RefSeq" id="XP_044551442.1">
    <property type="nucleotide sequence ID" value="XM_044691127.1"/>
</dbReference>
<comment type="caution">
    <text evidence="2">The sequence shown here is derived from an EMBL/GenBank/DDBJ whole genome shotgun (WGS) entry which is preliminary data.</text>
</comment>
<feature type="domain" description="DUF4116" evidence="1">
    <location>
        <begin position="226"/>
        <end position="274"/>
    </location>
</feature>
<keyword evidence="3" id="KW-1185">Reference proteome</keyword>
<feature type="domain" description="DUF4116" evidence="1">
    <location>
        <begin position="355"/>
        <end position="400"/>
    </location>
</feature>
<organism evidence="2 3">
    <name type="scientific">Naegleria lovaniensis</name>
    <name type="common">Amoeba</name>
    <dbReference type="NCBI Taxonomy" id="51637"/>
    <lineage>
        <taxon>Eukaryota</taxon>
        <taxon>Discoba</taxon>
        <taxon>Heterolobosea</taxon>
        <taxon>Tetramitia</taxon>
        <taxon>Eutetramitia</taxon>
        <taxon>Vahlkampfiidae</taxon>
        <taxon>Naegleria</taxon>
    </lineage>
</organism>
<protein>
    <recommendedName>
        <fullName evidence="1">DUF4116 domain-containing protein</fullName>
    </recommendedName>
</protein>
<dbReference type="InterPro" id="IPR025197">
    <property type="entry name" value="DUF4116"/>
</dbReference>
<evidence type="ECO:0000259" key="1">
    <source>
        <dbReference type="Pfam" id="PF13475"/>
    </source>
</evidence>
<evidence type="ECO:0000313" key="3">
    <source>
        <dbReference type="Proteomes" id="UP000816034"/>
    </source>
</evidence>
<dbReference type="EMBL" id="PYSW02000013">
    <property type="protein sequence ID" value="KAG2387450.1"/>
    <property type="molecule type" value="Genomic_DNA"/>
</dbReference>